<keyword evidence="1" id="KW-0863">Zinc-finger</keyword>
<dbReference type="SUPFAM" id="SSF57667">
    <property type="entry name" value="beta-beta-alpha zinc fingers"/>
    <property type="match status" value="1"/>
</dbReference>
<dbReference type="GO" id="GO:0008270">
    <property type="term" value="F:zinc ion binding"/>
    <property type="evidence" value="ECO:0007669"/>
    <property type="project" value="UniProtKB-KW"/>
</dbReference>
<evidence type="ECO:0000256" key="1">
    <source>
        <dbReference type="PROSITE-ProRule" id="PRU00042"/>
    </source>
</evidence>
<gene>
    <name evidence="3" type="ORF">L9F63_027587</name>
</gene>
<evidence type="ECO:0000313" key="3">
    <source>
        <dbReference type="EMBL" id="KAJ9593768.1"/>
    </source>
</evidence>
<dbReference type="AlphaFoldDB" id="A0AAD8A9H8"/>
<dbReference type="InterPro" id="IPR013087">
    <property type="entry name" value="Znf_C2H2_type"/>
</dbReference>
<comment type="caution">
    <text evidence="3">The sequence shown here is derived from an EMBL/GenBank/DDBJ whole genome shotgun (WGS) entry which is preliminary data.</text>
</comment>
<evidence type="ECO:0000313" key="4">
    <source>
        <dbReference type="Proteomes" id="UP001233999"/>
    </source>
</evidence>
<name>A0AAD8A9H8_DIPPU</name>
<evidence type="ECO:0000259" key="2">
    <source>
        <dbReference type="PROSITE" id="PS50157"/>
    </source>
</evidence>
<feature type="domain" description="C2H2-type" evidence="2">
    <location>
        <begin position="89"/>
        <end position="116"/>
    </location>
</feature>
<keyword evidence="4" id="KW-1185">Reference proteome</keyword>
<protein>
    <recommendedName>
        <fullName evidence="2">C2H2-type domain-containing protein</fullName>
    </recommendedName>
</protein>
<reference evidence="3" key="2">
    <citation type="submission" date="2023-05" db="EMBL/GenBank/DDBJ databases">
        <authorList>
            <person name="Fouks B."/>
        </authorList>
    </citation>
    <scope>NUCLEOTIDE SEQUENCE</scope>
    <source>
        <strain evidence="3">Stay&amp;Tobe</strain>
        <tissue evidence="3">Testes</tissue>
    </source>
</reference>
<keyword evidence="1" id="KW-0862">Zinc</keyword>
<feature type="domain" description="C2H2-type" evidence="2">
    <location>
        <begin position="60"/>
        <end position="87"/>
    </location>
</feature>
<dbReference type="EMBL" id="JASPKZ010003387">
    <property type="protein sequence ID" value="KAJ9593768.1"/>
    <property type="molecule type" value="Genomic_DNA"/>
</dbReference>
<dbReference type="InterPro" id="IPR036236">
    <property type="entry name" value="Znf_C2H2_sf"/>
</dbReference>
<dbReference type="Gene3D" id="3.30.160.60">
    <property type="entry name" value="Classic Zinc Finger"/>
    <property type="match status" value="1"/>
</dbReference>
<dbReference type="Proteomes" id="UP001233999">
    <property type="component" value="Unassembled WGS sequence"/>
</dbReference>
<sequence length="116" mass="13561">MLWQEQLGESERTGIEPLDSILFYQPNEYQQSLKKSNQVGFREGGASRNKIQSQSSNEGFQCANCGKSYRWVNSLYKNLQLECGKEPQFHCPFCPHRAKRKWNLQTHIKVKHSQNK</sequence>
<accession>A0AAD8A9H8</accession>
<reference evidence="3" key="1">
    <citation type="journal article" date="2023" name="IScience">
        <title>Live-bearing cockroach genome reveals convergent evolutionary mechanisms linked to viviparity in insects and beyond.</title>
        <authorList>
            <person name="Fouks B."/>
            <person name="Harrison M.C."/>
            <person name="Mikhailova A.A."/>
            <person name="Marchal E."/>
            <person name="English S."/>
            <person name="Carruthers M."/>
            <person name="Jennings E.C."/>
            <person name="Chiamaka E.L."/>
            <person name="Frigard R.A."/>
            <person name="Pippel M."/>
            <person name="Attardo G.M."/>
            <person name="Benoit J.B."/>
            <person name="Bornberg-Bauer E."/>
            <person name="Tobe S.S."/>
        </authorList>
    </citation>
    <scope>NUCLEOTIDE SEQUENCE</scope>
    <source>
        <strain evidence="3">Stay&amp;Tobe</strain>
    </source>
</reference>
<proteinExistence type="predicted"/>
<keyword evidence="1" id="KW-0479">Metal-binding</keyword>
<organism evidence="3 4">
    <name type="scientific">Diploptera punctata</name>
    <name type="common">Pacific beetle cockroach</name>
    <dbReference type="NCBI Taxonomy" id="6984"/>
    <lineage>
        <taxon>Eukaryota</taxon>
        <taxon>Metazoa</taxon>
        <taxon>Ecdysozoa</taxon>
        <taxon>Arthropoda</taxon>
        <taxon>Hexapoda</taxon>
        <taxon>Insecta</taxon>
        <taxon>Pterygota</taxon>
        <taxon>Neoptera</taxon>
        <taxon>Polyneoptera</taxon>
        <taxon>Dictyoptera</taxon>
        <taxon>Blattodea</taxon>
        <taxon>Blaberoidea</taxon>
        <taxon>Blaberidae</taxon>
        <taxon>Diplopterinae</taxon>
        <taxon>Diploptera</taxon>
    </lineage>
</organism>
<dbReference type="PROSITE" id="PS50157">
    <property type="entry name" value="ZINC_FINGER_C2H2_2"/>
    <property type="match status" value="2"/>
</dbReference>